<dbReference type="Gene3D" id="1.20.1050.10">
    <property type="match status" value="1"/>
</dbReference>
<dbReference type="SFLD" id="SFLDG01206">
    <property type="entry name" value="Xi.1"/>
    <property type="match status" value="1"/>
</dbReference>
<dbReference type="InterPro" id="IPR040079">
    <property type="entry name" value="Glutathione_S-Trfase"/>
</dbReference>
<reference evidence="5 6" key="1">
    <citation type="journal article" date="2021" name="Sci. Rep.">
        <title>The genome of the diatom Chaetoceros tenuissimus carries an ancient integrated fragment of an extant virus.</title>
        <authorList>
            <person name="Hongo Y."/>
            <person name="Kimura K."/>
            <person name="Takaki Y."/>
            <person name="Yoshida Y."/>
            <person name="Baba S."/>
            <person name="Kobayashi G."/>
            <person name="Nagasaki K."/>
            <person name="Hano T."/>
            <person name="Tomaru Y."/>
        </authorList>
    </citation>
    <scope>NUCLEOTIDE SEQUENCE [LARGE SCALE GENOMIC DNA]</scope>
    <source>
        <strain evidence="5 6">NIES-3715</strain>
    </source>
</reference>
<dbReference type="SFLD" id="SFLDG01148">
    <property type="entry name" value="Xi_(cytGST)"/>
    <property type="match status" value="1"/>
</dbReference>
<feature type="binding site" evidence="2">
    <location>
        <position position="87"/>
    </location>
    <ligand>
        <name>glutathione</name>
        <dbReference type="ChEBI" id="CHEBI:57925"/>
    </ligand>
</feature>
<dbReference type="CDD" id="cd03190">
    <property type="entry name" value="GST_C_Omega_like"/>
    <property type="match status" value="1"/>
</dbReference>
<dbReference type="SUPFAM" id="SSF52833">
    <property type="entry name" value="Thioredoxin-like"/>
    <property type="match status" value="1"/>
</dbReference>
<name>A0AAD3DBY1_9STRA</name>
<dbReference type="SUPFAM" id="SSF47616">
    <property type="entry name" value="GST C-terminal domain-like"/>
    <property type="match status" value="1"/>
</dbReference>
<dbReference type="GO" id="GO:0005737">
    <property type="term" value="C:cytoplasm"/>
    <property type="evidence" value="ECO:0007669"/>
    <property type="project" value="TreeGrafter"/>
</dbReference>
<dbReference type="InterPro" id="IPR047047">
    <property type="entry name" value="GST_Omega-like_C"/>
</dbReference>
<dbReference type="PIRSF" id="PIRSF015753">
    <property type="entry name" value="GST"/>
    <property type="match status" value="1"/>
</dbReference>
<evidence type="ECO:0000313" key="6">
    <source>
        <dbReference type="Proteomes" id="UP001054902"/>
    </source>
</evidence>
<dbReference type="PANTHER" id="PTHR32419">
    <property type="entry name" value="GLUTATHIONYL-HYDROQUINONE REDUCTASE"/>
    <property type="match status" value="1"/>
</dbReference>
<evidence type="ECO:0000256" key="1">
    <source>
        <dbReference type="PIRSR" id="PIRSR015753-1"/>
    </source>
</evidence>
<dbReference type="InterPro" id="IPR036282">
    <property type="entry name" value="Glutathione-S-Trfase_C_sf"/>
</dbReference>
<dbReference type="Pfam" id="PF13409">
    <property type="entry name" value="GST_N_2"/>
    <property type="match status" value="1"/>
</dbReference>
<dbReference type="Proteomes" id="UP001054902">
    <property type="component" value="Unassembled WGS sequence"/>
</dbReference>
<feature type="site" description="Lowers pKa of active site Cys" evidence="3">
    <location>
        <position position="304"/>
    </location>
</feature>
<dbReference type="AlphaFoldDB" id="A0AAD3DBY1"/>
<proteinExistence type="predicted"/>
<dbReference type="PANTHER" id="PTHR32419:SF6">
    <property type="entry name" value="GLUTATHIONE S-TRANSFERASE OMEGA-LIKE 1-RELATED"/>
    <property type="match status" value="1"/>
</dbReference>
<comment type="caution">
    <text evidence="5">The sequence shown here is derived from an EMBL/GenBank/DDBJ whole genome shotgun (WGS) entry which is preliminary data.</text>
</comment>
<evidence type="ECO:0000256" key="3">
    <source>
        <dbReference type="PIRSR" id="PIRSR015753-3"/>
    </source>
</evidence>
<dbReference type="PROSITE" id="PS50405">
    <property type="entry name" value="GST_CTER"/>
    <property type="match status" value="1"/>
</dbReference>
<gene>
    <name evidence="5" type="ORF">CTEN210_16932</name>
</gene>
<dbReference type="Gene3D" id="3.40.30.10">
    <property type="entry name" value="Glutaredoxin"/>
    <property type="match status" value="1"/>
</dbReference>
<feature type="binding site" evidence="2">
    <location>
        <begin position="154"/>
        <end position="155"/>
    </location>
    <ligand>
        <name>glutathione</name>
        <dbReference type="ChEBI" id="CHEBI:57925"/>
    </ligand>
</feature>
<dbReference type="InterPro" id="IPR036249">
    <property type="entry name" value="Thioredoxin-like_sf"/>
</dbReference>
<evidence type="ECO:0000259" key="4">
    <source>
        <dbReference type="PROSITE" id="PS50405"/>
    </source>
</evidence>
<accession>A0AAD3DBY1</accession>
<keyword evidence="6" id="KW-1185">Reference proteome</keyword>
<dbReference type="SFLD" id="SFLDS00019">
    <property type="entry name" value="Glutathione_Transferase_(cytos"/>
    <property type="match status" value="1"/>
</dbReference>
<organism evidence="5 6">
    <name type="scientific">Chaetoceros tenuissimus</name>
    <dbReference type="NCBI Taxonomy" id="426638"/>
    <lineage>
        <taxon>Eukaryota</taxon>
        <taxon>Sar</taxon>
        <taxon>Stramenopiles</taxon>
        <taxon>Ochrophyta</taxon>
        <taxon>Bacillariophyta</taxon>
        <taxon>Coscinodiscophyceae</taxon>
        <taxon>Chaetocerotophycidae</taxon>
        <taxon>Chaetocerotales</taxon>
        <taxon>Chaetocerotaceae</taxon>
        <taxon>Chaetoceros</taxon>
    </lineage>
</organism>
<dbReference type="InterPro" id="IPR010987">
    <property type="entry name" value="Glutathione-S-Trfase_C-like"/>
</dbReference>
<feature type="domain" description="GST C-terminal" evidence="4">
    <location>
        <begin position="176"/>
        <end position="304"/>
    </location>
</feature>
<dbReference type="GO" id="GO:0004364">
    <property type="term" value="F:glutathione transferase activity"/>
    <property type="evidence" value="ECO:0007669"/>
    <property type="project" value="InterPro"/>
</dbReference>
<feature type="active site" description="Nucleophile" evidence="1">
    <location>
        <position position="45"/>
    </location>
</feature>
<sequence>MSTNLRTDAKGRYNRHDAKHRFYVKKDSEFPPEANRYHLHIALACPWACGVLAALHLKGLEDVISYSIVHPTWQKTSTDPEDSHFGWVYKNPNDDPLSNALGHGSFKCDDALIVDKFTNVKSVRQLYNECGDDKGPYTTPTLYDKKTKQIVCNESTEILKMLNFEFQDFAKNKELNLYPEELVDELKELNDAVIYPKINNGVYRCGFAKSQEAYNEAVSELFDALDQIEERLGESRYLGGDKFTYLDLRLFMTLVRFDPVYITYFKTNQARLVDYPNLLGFVRDVYSMEEVKKTINMDHIKVHYFSSHPSLNTYGIVPIYNGPDLEVPHGRDQLQKKRKVEEK</sequence>
<feature type="active site" description="Proton donor/acceptor" evidence="1">
    <location>
        <position position="203"/>
    </location>
</feature>
<evidence type="ECO:0000313" key="5">
    <source>
        <dbReference type="EMBL" id="GFH60456.1"/>
    </source>
</evidence>
<dbReference type="Pfam" id="PF13410">
    <property type="entry name" value="GST_C_2"/>
    <property type="match status" value="1"/>
</dbReference>
<dbReference type="EMBL" id="BLLK01000069">
    <property type="protein sequence ID" value="GFH60456.1"/>
    <property type="molecule type" value="Genomic_DNA"/>
</dbReference>
<evidence type="ECO:0000256" key="2">
    <source>
        <dbReference type="PIRSR" id="PIRSR015753-2"/>
    </source>
</evidence>
<feature type="site" description="Lowers pKa of active site Cys" evidence="3">
    <location>
        <position position="261"/>
    </location>
</feature>
<dbReference type="InterPro" id="IPR004045">
    <property type="entry name" value="Glutathione_S-Trfase_N"/>
</dbReference>
<dbReference type="InterPro" id="IPR016639">
    <property type="entry name" value="GST_Omega/GSH"/>
</dbReference>
<protein>
    <recommendedName>
        <fullName evidence="4">GST C-terminal domain-containing protein</fullName>
    </recommendedName>
</protein>